<dbReference type="GO" id="GO:0009253">
    <property type="term" value="P:peptidoglycan catabolic process"/>
    <property type="evidence" value="ECO:0007669"/>
    <property type="project" value="TreeGrafter"/>
</dbReference>
<dbReference type="CDD" id="cd13403">
    <property type="entry name" value="MLTF-like"/>
    <property type="match status" value="1"/>
</dbReference>
<comment type="domain">
    <text evidence="8">The N-terminal domain does not have lytic activity and probably modulates enzymatic activity. The C-terminal domain is the catalytic active domain.</text>
</comment>
<comment type="subcellular location">
    <subcellularLocation>
        <location evidence="8">Cell outer membrane</location>
        <topology evidence="8">Peripheral membrane protein</topology>
    </subcellularLocation>
    <text evidence="8">Attached to the inner leaflet of the outer membrane.</text>
</comment>
<dbReference type="OrthoDB" id="9815002at2"/>
<dbReference type="GO" id="GO:0071555">
    <property type="term" value="P:cell wall organization"/>
    <property type="evidence" value="ECO:0007669"/>
    <property type="project" value="UniProtKB-KW"/>
</dbReference>
<keyword evidence="7 8" id="KW-0961">Cell wall biogenesis/degradation</keyword>
<evidence type="ECO:0000256" key="4">
    <source>
        <dbReference type="ARBA" id="ARBA00023136"/>
    </source>
</evidence>
<dbReference type="InterPro" id="IPR008258">
    <property type="entry name" value="Transglycosylase_SLT_dom_1"/>
</dbReference>
<dbReference type="SUPFAM" id="SSF53850">
    <property type="entry name" value="Periplasmic binding protein-like II"/>
    <property type="match status" value="1"/>
</dbReference>
<evidence type="ECO:0000256" key="9">
    <source>
        <dbReference type="SAM" id="Phobius"/>
    </source>
</evidence>
<dbReference type="InterPro" id="IPR000189">
    <property type="entry name" value="Transglyc_AS"/>
</dbReference>
<comment type="similarity">
    <text evidence="1">Belongs to the transglycosylase Slt family.</text>
</comment>
<dbReference type="GO" id="GO:0009279">
    <property type="term" value="C:cell outer membrane"/>
    <property type="evidence" value="ECO:0007669"/>
    <property type="project" value="UniProtKB-SubCell"/>
</dbReference>
<keyword evidence="5 8" id="KW-0998">Cell outer membrane</keyword>
<dbReference type="AlphaFoldDB" id="A0A063Y3G1"/>
<comment type="caution">
    <text evidence="8">Lacks conserved residue(s) required for the propagation of feature annotation.</text>
</comment>
<comment type="similarity">
    <text evidence="8">In the N-terminal section; belongs to the bacterial solute-binding protein 3 family.</text>
</comment>
<dbReference type="Gene3D" id="1.10.530.10">
    <property type="match status" value="1"/>
</dbReference>
<keyword evidence="6 8" id="KW-0456">Lyase</keyword>
<dbReference type="InterPro" id="IPR023703">
    <property type="entry name" value="MltF"/>
</dbReference>
<name>A0A063Y3G1_9GAMM</name>
<evidence type="ECO:0000259" key="10">
    <source>
        <dbReference type="SMART" id="SM00062"/>
    </source>
</evidence>
<keyword evidence="9" id="KW-0812">Transmembrane</keyword>
<comment type="function">
    <text evidence="8">Murein-degrading enzyme that degrades murein glycan strands and insoluble, high-molecular weight murein sacculi, with the concomitant formation of a 1,6-anhydromuramoyl product. Lytic transglycosylases (LTs) play an integral role in the metabolism of the peptidoglycan (PG) sacculus. Their lytic action creates space within the PG sacculus to allow for its expansion as well as for the insertion of various structures such as secretion systems and flagella.</text>
</comment>
<dbReference type="STRING" id="267850.ADINL_0497"/>
<evidence type="ECO:0000256" key="3">
    <source>
        <dbReference type="ARBA" id="ARBA00022729"/>
    </source>
</evidence>
<evidence type="ECO:0000256" key="7">
    <source>
        <dbReference type="ARBA" id="ARBA00023316"/>
    </source>
</evidence>
<dbReference type="Proteomes" id="UP000027318">
    <property type="component" value="Unassembled WGS sequence"/>
</dbReference>
<dbReference type="CDD" id="cd01009">
    <property type="entry name" value="PBP2_YfhD_N"/>
    <property type="match status" value="1"/>
</dbReference>
<evidence type="ECO:0000256" key="2">
    <source>
        <dbReference type="ARBA" id="ARBA00010333"/>
    </source>
</evidence>
<organism evidence="11 12">
    <name type="scientific">Nitrincola lacisaponensis</name>
    <dbReference type="NCBI Taxonomy" id="267850"/>
    <lineage>
        <taxon>Bacteria</taxon>
        <taxon>Pseudomonadati</taxon>
        <taxon>Pseudomonadota</taxon>
        <taxon>Gammaproteobacteria</taxon>
        <taxon>Oceanospirillales</taxon>
        <taxon>Oceanospirillaceae</taxon>
        <taxon>Nitrincola</taxon>
    </lineage>
</organism>
<evidence type="ECO:0000256" key="1">
    <source>
        <dbReference type="ARBA" id="ARBA00007734"/>
    </source>
</evidence>
<dbReference type="Pfam" id="PF00497">
    <property type="entry name" value="SBP_bac_3"/>
    <property type="match status" value="1"/>
</dbReference>
<keyword evidence="9" id="KW-1133">Transmembrane helix</keyword>
<feature type="active site" evidence="8">
    <location>
        <position position="318"/>
    </location>
</feature>
<comment type="similarity">
    <text evidence="8">In the C-terminal section; belongs to the transglycosylase Slt family.</text>
</comment>
<dbReference type="PATRIC" id="fig|267850.7.peg.491"/>
<dbReference type="NCBIfam" id="NF008112">
    <property type="entry name" value="PRK10859.1"/>
    <property type="match status" value="1"/>
</dbReference>
<dbReference type="Gene3D" id="3.40.190.10">
    <property type="entry name" value="Periplasmic binding protein-like II"/>
    <property type="match status" value="2"/>
</dbReference>
<protein>
    <recommendedName>
        <fullName evidence="8">Membrane-bound lytic murein transglycosylase F</fullName>
        <ecNumber evidence="8">4.2.2.n1</ecNumber>
    </recommendedName>
    <alternativeName>
        <fullName evidence="8">Murein lyase F</fullName>
    </alternativeName>
</protein>
<keyword evidence="3 8" id="KW-0732">Signal</keyword>
<dbReference type="Pfam" id="PF01464">
    <property type="entry name" value="SLT"/>
    <property type="match status" value="1"/>
</dbReference>
<accession>A0A063Y3G1</accession>
<proteinExistence type="inferred from homology"/>
<feature type="domain" description="Solute-binding protein family 3/N-terminal" evidence="10">
    <location>
        <begin position="45"/>
        <end position="271"/>
    </location>
</feature>
<dbReference type="SMART" id="SM00062">
    <property type="entry name" value="PBPb"/>
    <property type="match status" value="1"/>
</dbReference>
<dbReference type="RefSeq" id="WP_051632496.1">
    <property type="nucleotide sequence ID" value="NZ_JMSZ01000015.1"/>
</dbReference>
<evidence type="ECO:0000256" key="6">
    <source>
        <dbReference type="ARBA" id="ARBA00023239"/>
    </source>
</evidence>
<reference evidence="11 12" key="1">
    <citation type="journal article" date="2005" name="Int. J. Syst. Evol. Microbiol.">
        <title>Nitrincola lacisaponensis gen. nov., sp. nov., a novel alkaliphilic bacterium isolated from an alkaline, saline lake.</title>
        <authorList>
            <person name="Dimitriu P.A."/>
            <person name="Shukla S.K."/>
            <person name="Conradt J."/>
            <person name="Marquez M.C."/>
            <person name="Ventosa A."/>
            <person name="Maglia A."/>
            <person name="Peyton B.M."/>
            <person name="Pinkart H.C."/>
            <person name="Mormile M.R."/>
        </authorList>
    </citation>
    <scope>NUCLEOTIDE SEQUENCE [LARGE SCALE GENOMIC DNA]</scope>
    <source>
        <strain evidence="11 12">4CA</strain>
    </source>
</reference>
<feature type="region of interest" description="LT domain" evidence="8">
    <location>
        <begin position="272"/>
        <end position="499"/>
    </location>
</feature>
<keyword evidence="4 8" id="KW-0472">Membrane</keyword>
<evidence type="ECO:0000313" key="12">
    <source>
        <dbReference type="Proteomes" id="UP000027318"/>
    </source>
</evidence>
<comment type="similarity">
    <text evidence="2">Belongs to the bacterial solute-binding protein 3 family.</text>
</comment>
<feature type="transmembrane region" description="Helical" evidence="9">
    <location>
        <begin position="12"/>
        <end position="31"/>
    </location>
</feature>
<keyword evidence="12" id="KW-1185">Reference proteome</keyword>
<dbReference type="SUPFAM" id="SSF53955">
    <property type="entry name" value="Lysozyme-like"/>
    <property type="match status" value="1"/>
</dbReference>
<evidence type="ECO:0000313" key="11">
    <source>
        <dbReference type="EMBL" id="KDE40848.1"/>
    </source>
</evidence>
<dbReference type="GO" id="GO:0008933">
    <property type="term" value="F:peptidoglycan lytic transglycosylase activity"/>
    <property type="evidence" value="ECO:0007669"/>
    <property type="project" value="UniProtKB-UniRule"/>
</dbReference>
<dbReference type="InterPro" id="IPR023346">
    <property type="entry name" value="Lysozyme-like_dom_sf"/>
</dbReference>
<dbReference type="GO" id="GO:0016998">
    <property type="term" value="P:cell wall macromolecule catabolic process"/>
    <property type="evidence" value="ECO:0007669"/>
    <property type="project" value="UniProtKB-UniRule"/>
</dbReference>
<evidence type="ECO:0000256" key="5">
    <source>
        <dbReference type="ARBA" id="ARBA00023237"/>
    </source>
</evidence>
<dbReference type="EMBL" id="JMSZ01000015">
    <property type="protein sequence ID" value="KDE40848.1"/>
    <property type="molecule type" value="Genomic_DNA"/>
</dbReference>
<evidence type="ECO:0000256" key="8">
    <source>
        <dbReference type="HAMAP-Rule" id="MF_02016"/>
    </source>
</evidence>
<dbReference type="InterPro" id="IPR001638">
    <property type="entry name" value="Solute-binding_3/MltF_N"/>
</dbReference>
<sequence>MIPTQKANFLRELILTLLVLGLVFAVVVISLNNATQLSLIKNQGKLRVATLNSPMTWYLQRGEPAGFEYELASAFADYLGVELELSVSRDYPDLFQTLNNRSAHLLAANLLATDQRRQLFFTGPIYRESNSAVIYRQRQGRRAPQSMDDLKGSRIGVLPGTSHESSLRALITAEDNIDLVIDEERDSIDLLRAVHEGELDYTVVDTFFFGTQRSFFPGLQKAFSLGDPIPVSWLLSLQRDTSLINALQDFFSEPETQTLISELEARYFTQENPLNFFDTLSFRSHLSERFLVLAPYFLQAVENTGFDLSLLAAVGYQESHWNPDAVSPTGVRGVMMLTNAAASEVGIEDRTDAEQSILGGAQYLLNVKQRIPERIPEPDHTWFALAAYNIGYGHLEDARRLTQQLGGDPDRWADVRTHLPKLAQERYYTQLRHGYARGHEPVRYVDNIRRYIDVFEWEYQLLARESLEPDDADLLLNADSAEDFRDISEKVLRNFAPSL</sequence>
<dbReference type="EC" id="4.2.2.n1" evidence="8"/>
<dbReference type="PANTHER" id="PTHR35936">
    <property type="entry name" value="MEMBRANE-BOUND LYTIC MUREIN TRANSGLYCOSYLASE F"/>
    <property type="match status" value="1"/>
</dbReference>
<dbReference type="HAMAP" id="MF_02016">
    <property type="entry name" value="MltF"/>
    <property type="match status" value="1"/>
</dbReference>
<dbReference type="PROSITE" id="PS00922">
    <property type="entry name" value="TRANSGLYCOSYLASE"/>
    <property type="match status" value="1"/>
</dbReference>
<gene>
    <name evidence="8" type="primary">mltF</name>
    <name evidence="11" type="ORF">ADINL_0497</name>
</gene>
<comment type="caution">
    <text evidence="11">The sequence shown here is derived from an EMBL/GenBank/DDBJ whole genome shotgun (WGS) entry which is preliminary data.</text>
</comment>
<dbReference type="PANTHER" id="PTHR35936:SF32">
    <property type="entry name" value="MEMBRANE-BOUND LYTIC MUREIN TRANSGLYCOSYLASE F"/>
    <property type="match status" value="1"/>
</dbReference>
<comment type="catalytic activity">
    <reaction evidence="8">
        <text>Exolytic cleavage of the (1-&gt;4)-beta-glycosidic linkage between N-acetylmuramic acid (MurNAc) and N-acetylglucosamine (GlcNAc) residues in peptidoglycan, from either the reducing or the non-reducing ends of the peptidoglycan chains, with concomitant formation of a 1,6-anhydrobond in the MurNAc residue.</text>
        <dbReference type="EC" id="4.2.2.n1"/>
    </reaction>
</comment>